<dbReference type="GO" id="GO:0006139">
    <property type="term" value="P:nucleobase-containing compound metabolic process"/>
    <property type="evidence" value="ECO:0007669"/>
    <property type="project" value="InterPro"/>
</dbReference>
<comment type="similarity">
    <text evidence="1">Belongs to the cytidylate kinase family. Type 1 subfamily.</text>
</comment>
<evidence type="ECO:0000256" key="6">
    <source>
        <dbReference type="ARBA" id="ARBA00022840"/>
    </source>
</evidence>
<reference evidence="10" key="1">
    <citation type="journal article" date="2023" name="G3 (Bethesda)">
        <title>Whole genome assemblies of Zophobas morio and Tenebrio molitor.</title>
        <authorList>
            <person name="Kaur S."/>
            <person name="Stinson S.A."/>
            <person name="diCenzo G.C."/>
        </authorList>
    </citation>
    <scope>NUCLEOTIDE SEQUENCE</scope>
    <source>
        <strain evidence="10">QUZm001</strain>
    </source>
</reference>
<dbReference type="EMBL" id="JALNTZ010002296">
    <property type="protein sequence ID" value="KAJ3618754.1"/>
    <property type="molecule type" value="Genomic_DNA"/>
</dbReference>
<evidence type="ECO:0000256" key="3">
    <source>
        <dbReference type="ARBA" id="ARBA00022679"/>
    </source>
</evidence>
<dbReference type="HAMAP" id="MF_00238">
    <property type="entry name" value="Cytidyl_kinase_type1"/>
    <property type="match status" value="1"/>
</dbReference>
<dbReference type="Proteomes" id="UP001168821">
    <property type="component" value="Unassembled WGS sequence"/>
</dbReference>
<keyword evidence="11" id="KW-1185">Reference proteome</keyword>
<evidence type="ECO:0000256" key="2">
    <source>
        <dbReference type="ARBA" id="ARBA00012906"/>
    </source>
</evidence>
<evidence type="ECO:0000256" key="5">
    <source>
        <dbReference type="ARBA" id="ARBA00022777"/>
    </source>
</evidence>
<gene>
    <name evidence="10" type="ORF">Zmor_008766</name>
</gene>
<evidence type="ECO:0000256" key="4">
    <source>
        <dbReference type="ARBA" id="ARBA00022741"/>
    </source>
</evidence>
<organism evidence="10 11">
    <name type="scientific">Zophobas morio</name>
    <dbReference type="NCBI Taxonomy" id="2755281"/>
    <lineage>
        <taxon>Eukaryota</taxon>
        <taxon>Metazoa</taxon>
        <taxon>Ecdysozoa</taxon>
        <taxon>Arthropoda</taxon>
        <taxon>Hexapoda</taxon>
        <taxon>Insecta</taxon>
        <taxon>Pterygota</taxon>
        <taxon>Neoptera</taxon>
        <taxon>Endopterygota</taxon>
        <taxon>Coleoptera</taxon>
        <taxon>Polyphaga</taxon>
        <taxon>Cucujiformia</taxon>
        <taxon>Tenebrionidae</taxon>
        <taxon>Zophobas</taxon>
    </lineage>
</organism>
<comment type="catalytic activity">
    <reaction evidence="7">
        <text>dCMP + ATP = dCDP + ADP</text>
        <dbReference type="Rhea" id="RHEA:25094"/>
        <dbReference type="ChEBI" id="CHEBI:30616"/>
        <dbReference type="ChEBI" id="CHEBI:57566"/>
        <dbReference type="ChEBI" id="CHEBI:58593"/>
        <dbReference type="ChEBI" id="CHEBI:456216"/>
        <dbReference type="EC" id="2.7.4.25"/>
    </reaction>
</comment>
<dbReference type="Gene3D" id="3.40.50.300">
    <property type="entry name" value="P-loop containing nucleotide triphosphate hydrolases"/>
    <property type="match status" value="1"/>
</dbReference>
<evidence type="ECO:0000313" key="10">
    <source>
        <dbReference type="EMBL" id="KAJ3618754.1"/>
    </source>
</evidence>
<protein>
    <recommendedName>
        <fullName evidence="2">(d)CMP kinase</fullName>
        <ecNumber evidence="2">2.7.4.25</ecNumber>
    </recommendedName>
</protein>
<dbReference type="Pfam" id="PF02224">
    <property type="entry name" value="Cytidylate_kin"/>
    <property type="match status" value="1"/>
</dbReference>
<evidence type="ECO:0000256" key="7">
    <source>
        <dbReference type="ARBA" id="ARBA00047615"/>
    </source>
</evidence>
<keyword evidence="5" id="KW-0418">Kinase</keyword>
<dbReference type="AlphaFoldDB" id="A0AA38HIL4"/>
<dbReference type="GO" id="GO:0036431">
    <property type="term" value="F:dCMP kinase activity"/>
    <property type="evidence" value="ECO:0007669"/>
    <property type="project" value="InterPro"/>
</dbReference>
<comment type="catalytic activity">
    <reaction evidence="8">
        <text>CMP + ATP = CDP + ADP</text>
        <dbReference type="Rhea" id="RHEA:11600"/>
        <dbReference type="ChEBI" id="CHEBI:30616"/>
        <dbReference type="ChEBI" id="CHEBI:58069"/>
        <dbReference type="ChEBI" id="CHEBI:60377"/>
        <dbReference type="ChEBI" id="CHEBI:456216"/>
        <dbReference type="EC" id="2.7.4.25"/>
    </reaction>
</comment>
<dbReference type="InterPro" id="IPR003136">
    <property type="entry name" value="Cytidylate_kin"/>
</dbReference>
<evidence type="ECO:0000256" key="8">
    <source>
        <dbReference type="ARBA" id="ARBA00048478"/>
    </source>
</evidence>
<evidence type="ECO:0000256" key="1">
    <source>
        <dbReference type="ARBA" id="ARBA00009427"/>
    </source>
</evidence>
<dbReference type="SUPFAM" id="SSF52540">
    <property type="entry name" value="P-loop containing nucleoside triphosphate hydrolases"/>
    <property type="match status" value="1"/>
</dbReference>
<keyword evidence="6" id="KW-0067">ATP-binding</keyword>
<dbReference type="GO" id="GO:0005524">
    <property type="term" value="F:ATP binding"/>
    <property type="evidence" value="ECO:0007669"/>
    <property type="project" value="UniProtKB-KW"/>
</dbReference>
<evidence type="ECO:0000259" key="9">
    <source>
        <dbReference type="Pfam" id="PF02224"/>
    </source>
</evidence>
<proteinExistence type="inferred from homology"/>
<evidence type="ECO:0000313" key="11">
    <source>
        <dbReference type="Proteomes" id="UP001168821"/>
    </source>
</evidence>
<dbReference type="NCBIfam" id="TIGR00017">
    <property type="entry name" value="cmk"/>
    <property type="match status" value="1"/>
</dbReference>
<sequence>MEFIQIAVDGPAGSGKTSIMRAVANEIGFSFIDTGLMYRAFTKFLINKNVNFSNQDEIIKQIPNFNCEFIDEEIYVNGENYMEFVMKSDVLENINKITVIPSVREFMVEQQRIVASKLNCILTGRDITTVVLPDAKIKIYLDCSIESRAKRRLQQNIQHDIDLVDYDVIYKMIKERDESDMNREVGPLKIADDAIVIDNSETTFDECVAEIVKIVKGK</sequence>
<keyword evidence="3" id="KW-0808">Transferase</keyword>
<accession>A0AA38HIL4</accession>
<dbReference type="CDD" id="cd02020">
    <property type="entry name" value="CMPK"/>
    <property type="match status" value="1"/>
</dbReference>
<name>A0AA38HIL4_9CUCU</name>
<dbReference type="InterPro" id="IPR011994">
    <property type="entry name" value="Cytidylate_kinase_dom"/>
</dbReference>
<dbReference type="InterPro" id="IPR027417">
    <property type="entry name" value="P-loop_NTPase"/>
</dbReference>
<feature type="domain" description="Cytidylate kinase" evidence="9">
    <location>
        <begin position="6"/>
        <end position="216"/>
    </location>
</feature>
<keyword evidence="4" id="KW-0547">Nucleotide-binding</keyword>
<comment type="caution">
    <text evidence="10">The sequence shown here is derived from an EMBL/GenBank/DDBJ whole genome shotgun (WGS) entry which is preliminary data.</text>
</comment>
<dbReference type="EC" id="2.7.4.25" evidence="2"/>